<evidence type="ECO:0000313" key="2">
    <source>
        <dbReference type="Proteomes" id="UP001597282"/>
    </source>
</evidence>
<gene>
    <name evidence="1" type="ORF">ACFQ4Y_13800</name>
</gene>
<keyword evidence="2" id="KW-1185">Reference proteome</keyword>
<comment type="caution">
    <text evidence="1">The sequence shown here is derived from an EMBL/GenBank/DDBJ whole genome shotgun (WGS) entry which is preliminary data.</text>
</comment>
<dbReference type="EMBL" id="JBHTNU010000015">
    <property type="protein sequence ID" value="MFD1427976.1"/>
    <property type="molecule type" value="Genomic_DNA"/>
</dbReference>
<accession>A0ABW4CDF9</accession>
<name>A0ABW4CDF9_9BACL</name>
<protein>
    <submittedName>
        <fullName evidence="1">Uncharacterized protein</fullName>
    </submittedName>
</protein>
<sequence>MINHQVDDGNETTLSLFPLPHPKILFEGTGRVRRLRSLAKSAKALHRPTIPA</sequence>
<reference evidence="2" key="1">
    <citation type="journal article" date="2019" name="Int. J. Syst. Evol. Microbiol.">
        <title>The Global Catalogue of Microorganisms (GCM) 10K type strain sequencing project: providing services to taxonomists for standard genome sequencing and annotation.</title>
        <authorList>
            <consortium name="The Broad Institute Genomics Platform"/>
            <consortium name="The Broad Institute Genome Sequencing Center for Infectious Disease"/>
            <person name="Wu L."/>
            <person name="Ma J."/>
        </authorList>
    </citation>
    <scope>NUCLEOTIDE SEQUENCE [LARGE SCALE GENOMIC DNA]</scope>
    <source>
        <strain evidence="2">S1</strain>
    </source>
</reference>
<evidence type="ECO:0000313" key="1">
    <source>
        <dbReference type="EMBL" id="MFD1427976.1"/>
    </source>
</evidence>
<dbReference type="Proteomes" id="UP001597282">
    <property type="component" value="Unassembled WGS sequence"/>
</dbReference>
<organism evidence="1 2">
    <name type="scientific">Kroppenstedtia sanguinis</name>
    <dbReference type="NCBI Taxonomy" id="1380684"/>
    <lineage>
        <taxon>Bacteria</taxon>
        <taxon>Bacillati</taxon>
        <taxon>Bacillota</taxon>
        <taxon>Bacilli</taxon>
        <taxon>Bacillales</taxon>
        <taxon>Thermoactinomycetaceae</taxon>
        <taxon>Kroppenstedtia</taxon>
    </lineage>
</organism>
<proteinExistence type="predicted"/>